<evidence type="ECO:0000313" key="3">
    <source>
        <dbReference type="EMBL" id="CAL5227103.1"/>
    </source>
</evidence>
<evidence type="ECO:0000313" key="4">
    <source>
        <dbReference type="Proteomes" id="UP001497392"/>
    </source>
</evidence>
<feature type="region of interest" description="Disordered" evidence="1">
    <location>
        <begin position="368"/>
        <end position="410"/>
    </location>
</feature>
<feature type="signal peptide" evidence="2">
    <location>
        <begin position="1"/>
        <end position="23"/>
    </location>
</feature>
<reference evidence="3 4" key="1">
    <citation type="submission" date="2024-06" db="EMBL/GenBank/DDBJ databases">
        <authorList>
            <person name="Kraege A."/>
            <person name="Thomma B."/>
        </authorList>
    </citation>
    <scope>NUCLEOTIDE SEQUENCE [LARGE SCALE GENOMIC DNA]</scope>
</reference>
<evidence type="ECO:0000256" key="2">
    <source>
        <dbReference type="SAM" id="SignalP"/>
    </source>
</evidence>
<accession>A0ABP1G8X7</accession>
<keyword evidence="2" id="KW-0732">Signal</keyword>
<feature type="compositionally biased region" description="Polar residues" evidence="1">
    <location>
        <begin position="392"/>
        <end position="410"/>
    </location>
</feature>
<keyword evidence="4" id="KW-1185">Reference proteome</keyword>
<sequence>MRQRGSALRCCCLALCLAASVSGRGLLITDQQAQKALDTVTSAAGDIWGQASQALDSSSLADGTMTPWQRNHTIEAINQRAPDLITDWGYVIRPQVASALHNAENGWGPVNASFLRNEGAPAPAPAQAAAAVSAETAPRSEGGRRLMQTYGDASAAAPAAAPYASSAVFAPLAAPGASVAGAAAPDLAQMQYAAAAPGPSMQFQSLQPLDSQPYTSFAATKKHKKVPGEDTVNSPVAAAQAEGSTAQQGVMSAATAVPTQQSVTNAASAVPAGASSAAQQKAVGTGGQVPTQAGQAASTAYSAQQGVVNAGASVPLQGSQAATSAQGAVDMGTNVLAEQNAASSGSTAASSSAAKAYVPKQANSNKASVQAQLAQSPTAPAKYTPPATTGAVTLQNGGLQPKTNQGGVSLDPNQPNRLPGMIKQATYIQQQQDGYSPPVTPTSATDGTAFAGTPVQNLPGPLQVTASSPLDGPSVAGSVISLVTGVRIATPFFGTGFNFCVDRYFGSFPKVGIVIPNIGQWLLPELQDLAKTLQTTLQLPPDATIGHGFTLEPSSDGLLITFPTVQPNNIPDVGIRYGIQIGQAFGYDFGIGIIRDICFITFTTV</sequence>
<dbReference type="Proteomes" id="UP001497392">
    <property type="component" value="Unassembled WGS sequence"/>
</dbReference>
<gene>
    <name evidence="3" type="primary">g10009</name>
    <name evidence="3" type="ORF">VP750_LOCUS9009</name>
</gene>
<organism evidence="3 4">
    <name type="scientific">Coccomyxa viridis</name>
    <dbReference type="NCBI Taxonomy" id="1274662"/>
    <lineage>
        <taxon>Eukaryota</taxon>
        <taxon>Viridiplantae</taxon>
        <taxon>Chlorophyta</taxon>
        <taxon>core chlorophytes</taxon>
        <taxon>Trebouxiophyceae</taxon>
        <taxon>Trebouxiophyceae incertae sedis</taxon>
        <taxon>Coccomyxaceae</taxon>
        <taxon>Coccomyxa</taxon>
    </lineage>
</organism>
<proteinExistence type="predicted"/>
<feature type="chain" id="PRO_5046340685" evidence="2">
    <location>
        <begin position="24"/>
        <end position="605"/>
    </location>
</feature>
<feature type="compositionally biased region" description="Low complexity" evidence="1">
    <location>
        <begin position="377"/>
        <end position="391"/>
    </location>
</feature>
<evidence type="ECO:0000256" key="1">
    <source>
        <dbReference type="SAM" id="MobiDB-lite"/>
    </source>
</evidence>
<comment type="caution">
    <text evidence="3">The sequence shown here is derived from an EMBL/GenBank/DDBJ whole genome shotgun (WGS) entry which is preliminary data.</text>
</comment>
<name>A0ABP1G8X7_9CHLO</name>
<dbReference type="EMBL" id="CAXHTA020000017">
    <property type="protein sequence ID" value="CAL5227103.1"/>
    <property type="molecule type" value="Genomic_DNA"/>
</dbReference>
<protein>
    <submittedName>
        <fullName evidence="3">G10009 protein</fullName>
    </submittedName>
</protein>